<gene>
    <name evidence="2" type="ORF">DFR68_116117</name>
</gene>
<proteinExistence type="predicted"/>
<protein>
    <submittedName>
        <fullName evidence="2">Uncharacterized protein</fullName>
    </submittedName>
</protein>
<organism evidence="2 3">
    <name type="scientific">Nocardia mexicana</name>
    <dbReference type="NCBI Taxonomy" id="279262"/>
    <lineage>
        <taxon>Bacteria</taxon>
        <taxon>Bacillati</taxon>
        <taxon>Actinomycetota</taxon>
        <taxon>Actinomycetes</taxon>
        <taxon>Mycobacteriales</taxon>
        <taxon>Nocardiaceae</taxon>
        <taxon>Nocardia</taxon>
    </lineage>
</organism>
<evidence type="ECO:0000313" key="3">
    <source>
        <dbReference type="Proteomes" id="UP000255355"/>
    </source>
</evidence>
<reference evidence="2 3" key="1">
    <citation type="submission" date="2018-07" db="EMBL/GenBank/DDBJ databases">
        <title>Genomic Encyclopedia of Type Strains, Phase IV (KMG-IV): sequencing the most valuable type-strain genomes for metagenomic binning, comparative biology and taxonomic classification.</title>
        <authorList>
            <person name="Goeker M."/>
        </authorList>
    </citation>
    <scope>NUCLEOTIDE SEQUENCE [LARGE SCALE GENOMIC DNA]</scope>
    <source>
        <strain evidence="2 3">DSM 44952</strain>
    </source>
</reference>
<comment type="caution">
    <text evidence="2">The sequence shown here is derived from an EMBL/GenBank/DDBJ whole genome shotgun (WGS) entry which is preliminary data.</text>
</comment>
<name>A0A370GM53_9NOCA</name>
<dbReference type="STRING" id="1210089.GCA_001613165_07349"/>
<evidence type="ECO:0000313" key="2">
    <source>
        <dbReference type="EMBL" id="RDI44727.1"/>
    </source>
</evidence>
<evidence type="ECO:0000256" key="1">
    <source>
        <dbReference type="SAM" id="SignalP"/>
    </source>
</evidence>
<dbReference type="Proteomes" id="UP000255355">
    <property type="component" value="Unassembled WGS sequence"/>
</dbReference>
<keyword evidence="3" id="KW-1185">Reference proteome</keyword>
<dbReference type="AlphaFoldDB" id="A0A370GM53"/>
<feature type="chain" id="PRO_5016893692" evidence="1">
    <location>
        <begin position="31"/>
        <end position="111"/>
    </location>
</feature>
<sequence length="111" mass="11770">MGDSSRMKRVLACAGIATVALLAAAPLASADSNDVFGPHDWSSRFASQNNVILSSRILISPYGTSRPLMCSGGDGHYSLFPHDCTQNDDNGVPHAVDRAIPFGDGGVYIYR</sequence>
<accession>A0A370GM53</accession>
<dbReference type="EMBL" id="QQAZ01000016">
    <property type="protein sequence ID" value="RDI44727.1"/>
    <property type="molecule type" value="Genomic_DNA"/>
</dbReference>
<feature type="signal peptide" evidence="1">
    <location>
        <begin position="1"/>
        <end position="30"/>
    </location>
</feature>
<keyword evidence="1" id="KW-0732">Signal</keyword>